<gene>
    <name evidence="1" type="ORF">GCM10022408_27980</name>
</gene>
<organism evidence="1 2">
    <name type="scientific">Hymenobacter fastidiosus</name>
    <dbReference type="NCBI Taxonomy" id="486264"/>
    <lineage>
        <taxon>Bacteria</taxon>
        <taxon>Pseudomonadati</taxon>
        <taxon>Bacteroidota</taxon>
        <taxon>Cytophagia</taxon>
        <taxon>Cytophagales</taxon>
        <taxon>Hymenobacteraceae</taxon>
        <taxon>Hymenobacter</taxon>
    </lineage>
</organism>
<name>A0ABP7SLF1_9BACT</name>
<reference evidence="2" key="1">
    <citation type="journal article" date="2019" name="Int. J. Syst. Evol. Microbiol.">
        <title>The Global Catalogue of Microorganisms (GCM) 10K type strain sequencing project: providing services to taxonomists for standard genome sequencing and annotation.</title>
        <authorList>
            <consortium name="The Broad Institute Genomics Platform"/>
            <consortium name="The Broad Institute Genome Sequencing Center for Infectious Disease"/>
            <person name="Wu L."/>
            <person name="Ma J."/>
        </authorList>
    </citation>
    <scope>NUCLEOTIDE SEQUENCE [LARGE SCALE GENOMIC DNA]</scope>
    <source>
        <strain evidence="2">JCM 17224</strain>
    </source>
</reference>
<sequence length="173" mass="19634">MKNNLLGAGLLLACGALLIGGQRKRRKGWQADMPNGKQGKRNTLIYVVEDIVRSVKWYNDFFAENEKAIYKDNDGTELKFPYALYRFKGIKIYLTTDPEYRKLALPIYYWTIPTEGQIEEADEAEAIGKAPASDSFADIRSRFLIRPVINAEVRDPSGNRIGITNNPIYVPTK</sequence>
<dbReference type="EMBL" id="BAABDJ010000034">
    <property type="protein sequence ID" value="GAA4013363.1"/>
    <property type="molecule type" value="Genomic_DNA"/>
</dbReference>
<proteinExistence type="predicted"/>
<dbReference type="Proteomes" id="UP001500567">
    <property type="component" value="Unassembled WGS sequence"/>
</dbReference>
<evidence type="ECO:0008006" key="3">
    <source>
        <dbReference type="Google" id="ProtNLM"/>
    </source>
</evidence>
<evidence type="ECO:0000313" key="1">
    <source>
        <dbReference type="EMBL" id="GAA4013363.1"/>
    </source>
</evidence>
<comment type="caution">
    <text evidence="1">The sequence shown here is derived from an EMBL/GenBank/DDBJ whole genome shotgun (WGS) entry which is preliminary data.</text>
</comment>
<protein>
    <recommendedName>
        <fullName evidence="3">VOC family protein</fullName>
    </recommendedName>
</protein>
<dbReference type="SUPFAM" id="SSF54593">
    <property type="entry name" value="Glyoxalase/Bleomycin resistance protein/Dihydroxybiphenyl dioxygenase"/>
    <property type="match status" value="1"/>
</dbReference>
<keyword evidence="2" id="KW-1185">Reference proteome</keyword>
<accession>A0ABP7SLF1</accession>
<dbReference type="RefSeq" id="WP_345073835.1">
    <property type="nucleotide sequence ID" value="NZ_BAABDJ010000034.1"/>
</dbReference>
<evidence type="ECO:0000313" key="2">
    <source>
        <dbReference type="Proteomes" id="UP001500567"/>
    </source>
</evidence>
<dbReference type="InterPro" id="IPR029068">
    <property type="entry name" value="Glyas_Bleomycin-R_OHBP_Dase"/>
</dbReference>